<evidence type="ECO:0000313" key="1">
    <source>
        <dbReference type="EMBL" id="MCZ0857369.1"/>
    </source>
</evidence>
<comment type="caution">
    <text evidence="1">The sequence shown here is derived from an EMBL/GenBank/DDBJ whole genome shotgun (WGS) entry which is preliminary data.</text>
</comment>
<organism evidence="1 2">
    <name type="scientific">Actinomyces israelii</name>
    <dbReference type="NCBI Taxonomy" id="1659"/>
    <lineage>
        <taxon>Bacteria</taxon>
        <taxon>Bacillati</taxon>
        <taxon>Actinomycetota</taxon>
        <taxon>Actinomycetes</taxon>
        <taxon>Actinomycetales</taxon>
        <taxon>Actinomycetaceae</taxon>
        <taxon>Actinomyces</taxon>
    </lineage>
</organism>
<sequence>MRAHRLRREVPLDAGHQVPVGHHLTQMLGRVVGVAQHLPRPDDTPDARQPRALAPKNTFAALTAISREFCK</sequence>
<name>A0ABT4I6J9_9ACTO</name>
<proteinExistence type="predicted"/>
<dbReference type="EMBL" id="JAPTMY010000007">
    <property type="protein sequence ID" value="MCZ0857369.1"/>
    <property type="molecule type" value="Genomic_DNA"/>
</dbReference>
<dbReference type="Proteomes" id="UP001072034">
    <property type="component" value="Unassembled WGS sequence"/>
</dbReference>
<accession>A0ABT4I6J9</accession>
<gene>
    <name evidence="1" type="ORF">OHJ16_04840</name>
</gene>
<reference evidence="1" key="1">
    <citation type="submission" date="2022-10" db="EMBL/GenBank/DDBJ databases">
        <title>Genome sequence of Actinomyces israelii ATCC 10048.</title>
        <authorList>
            <person name="Watt R.M."/>
            <person name="Tong W.M."/>
        </authorList>
    </citation>
    <scope>NUCLEOTIDE SEQUENCE</scope>
    <source>
        <strain evidence="1">ATCC 10048</strain>
    </source>
</reference>
<dbReference type="RefSeq" id="WP_268916968.1">
    <property type="nucleotide sequence ID" value="NZ_JAPTMY010000007.1"/>
</dbReference>
<keyword evidence="2" id="KW-1185">Reference proteome</keyword>
<protein>
    <submittedName>
        <fullName evidence="1">Uncharacterized protein</fullName>
    </submittedName>
</protein>
<evidence type="ECO:0000313" key="2">
    <source>
        <dbReference type="Proteomes" id="UP001072034"/>
    </source>
</evidence>